<evidence type="ECO:0008006" key="4">
    <source>
        <dbReference type="Google" id="ProtNLM"/>
    </source>
</evidence>
<feature type="non-terminal residue" evidence="2">
    <location>
        <position position="191"/>
    </location>
</feature>
<dbReference type="InterPro" id="IPR001096">
    <property type="entry name" value="Peptidase_C13"/>
</dbReference>
<protein>
    <recommendedName>
        <fullName evidence="4">Vacuolar-processing enzyme-like</fullName>
    </recommendedName>
</protein>
<dbReference type="Pfam" id="PF01650">
    <property type="entry name" value="Peptidase_C13"/>
    <property type="match status" value="1"/>
</dbReference>
<keyword evidence="3" id="KW-1185">Reference proteome</keyword>
<reference evidence="2 3" key="1">
    <citation type="submission" date="2017-11" db="EMBL/GenBank/DDBJ databases">
        <title>De-novo sequencing of pomegranate (Punica granatum L.) genome.</title>
        <authorList>
            <person name="Akparov Z."/>
            <person name="Amiraslanov A."/>
            <person name="Hajiyeva S."/>
            <person name="Abbasov M."/>
            <person name="Kaur K."/>
            <person name="Hamwieh A."/>
            <person name="Solovyev V."/>
            <person name="Salamov A."/>
            <person name="Braich B."/>
            <person name="Kosarev P."/>
            <person name="Mahmoud A."/>
            <person name="Hajiyev E."/>
            <person name="Babayeva S."/>
            <person name="Izzatullayeva V."/>
            <person name="Mammadov A."/>
            <person name="Mammadov A."/>
            <person name="Sharifova S."/>
            <person name="Ojaghi J."/>
            <person name="Eynullazada K."/>
            <person name="Bayramov B."/>
            <person name="Abdulazimova A."/>
            <person name="Shahmuradov I."/>
        </authorList>
    </citation>
    <scope>NUCLEOTIDE SEQUENCE [LARGE SCALE GENOMIC DNA]</scope>
    <source>
        <strain evidence="3">cv. AG2017</strain>
        <tissue evidence="2">Leaf</tissue>
    </source>
</reference>
<dbReference type="GO" id="GO:0006624">
    <property type="term" value="P:vacuolar protein processing"/>
    <property type="evidence" value="ECO:0007669"/>
    <property type="project" value="TreeGrafter"/>
</dbReference>
<dbReference type="GO" id="GO:0051603">
    <property type="term" value="P:proteolysis involved in protein catabolic process"/>
    <property type="evidence" value="ECO:0007669"/>
    <property type="project" value="TreeGrafter"/>
</dbReference>
<dbReference type="Proteomes" id="UP000233551">
    <property type="component" value="Unassembled WGS sequence"/>
</dbReference>
<dbReference type="PANTHER" id="PTHR12000">
    <property type="entry name" value="HEMOGLOBINASE FAMILY MEMBER"/>
    <property type="match status" value="1"/>
</dbReference>
<evidence type="ECO:0000256" key="1">
    <source>
        <dbReference type="ARBA" id="ARBA00009941"/>
    </source>
</evidence>
<gene>
    <name evidence="2" type="ORF">CRG98_050181</name>
</gene>
<evidence type="ECO:0000313" key="3">
    <source>
        <dbReference type="Proteomes" id="UP000233551"/>
    </source>
</evidence>
<dbReference type="GO" id="GO:0004197">
    <property type="term" value="F:cysteine-type endopeptidase activity"/>
    <property type="evidence" value="ECO:0007669"/>
    <property type="project" value="TreeGrafter"/>
</dbReference>
<name>A0A2I0GM57_PUNGR</name>
<sequence length="191" mass="21437">MPVGDVVYAIDLIEVLKKKHGMKGYKRMVMYIEACESGSIVNGLLPDDVSVYTTTASKPDELSWACYCPGEDDSDDDDQSHQSAPPGSPDYYATCLGDFYSVAWLEDSDVHDPRKETLRQQYERVKKRTNTSHVMQYGDISLNNLFRSLFMGPNYPDHNLSASTQTKPYSSSSGGLVIDQRDAKLAYLRNK</sequence>
<organism evidence="2 3">
    <name type="scientific">Punica granatum</name>
    <name type="common">Pomegranate</name>
    <dbReference type="NCBI Taxonomy" id="22663"/>
    <lineage>
        <taxon>Eukaryota</taxon>
        <taxon>Viridiplantae</taxon>
        <taxon>Streptophyta</taxon>
        <taxon>Embryophyta</taxon>
        <taxon>Tracheophyta</taxon>
        <taxon>Spermatophyta</taxon>
        <taxon>Magnoliopsida</taxon>
        <taxon>eudicotyledons</taxon>
        <taxon>Gunneridae</taxon>
        <taxon>Pentapetalae</taxon>
        <taxon>rosids</taxon>
        <taxon>malvids</taxon>
        <taxon>Myrtales</taxon>
        <taxon>Lythraceae</taxon>
        <taxon>Punica</taxon>
    </lineage>
</organism>
<comment type="caution">
    <text evidence="2">The sequence shown here is derived from an EMBL/GenBank/DDBJ whole genome shotgun (WGS) entry which is preliminary data.</text>
</comment>
<proteinExistence type="inferred from homology"/>
<evidence type="ECO:0000313" key="2">
    <source>
        <dbReference type="EMBL" id="PKH64646.1"/>
    </source>
</evidence>
<comment type="similarity">
    <text evidence="1">Belongs to the peptidase C13 family.</text>
</comment>
<dbReference type="PANTHER" id="PTHR12000:SF50">
    <property type="entry name" value="VACUOLAR-PROCESSING ENZYME GAMMA-ISOZYME"/>
    <property type="match status" value="1"/>
</dbReference>
<dbReference type="EMBL" id="PGOL01044835">
    <property type="protein sequence ID" value="PKH64646.1"/>
    <property type="molecule type" value="Genomic_DNA"/>
</dbReference>
<dbReference type="GO" id="GO:0005773">
    <property type="term" value="C:vacuole"/>
    <property type="evidence" value="ECO:0007669"/>
    <property type="project" value="GOC"/>
</dbReference>
<dbReference type="AlphaFoldDB" id="A0A2I0GM57"/>
<dbReference type="STRING" id="22663.A0A2I0GM57"/>
<dbReference type="Gene3D" id="3.40.50.1460">
    <property type="match status" value="1"/>
</dbReference>
<accession>A0A2I0GM57</accession>